<feature type="compositionally biased region" description="Low complexity" evidence="2">
    <location>
        <begin position="138"/>
        <end position="148"/>
    </location>
</feature>
<feature type="compositionally biased region" description="Low complexity" evidence="2">
    <location>
        <begin position="260"/>
        <end position="270"/>
    </location>
</feature>
<keyword evidence="5" id="KW-1185">Reference proteome</keyword>
<evidence type="ECO:0000256" key="3">
    <source>
        <dbReference type="SAM" id="Phobius"/>
    </source>
</evidence>
<feature type="non-terminal residue" evidence="4">
    <location>
        <position position="362"/>
    </location>
</feature>
<feature type="non-terminal residue" evidence="4">
    <location>
        <position position="1"/>
    </location>
</feature>
<proteinExistence type="predicted"/>
<protein>
    <recommendedName>
        <fullName evidence="1">Transmembrane protein 209</fullName>
    </recommendedName>
</protein>
<dbReference type="GO" id="GO:0016020">
    <property type="term" value="C:membrane"/>
    <property type="evidence" value="ECO:0007669"/>
    <property type="project" value="TreeGrafter"/>
</dbReference>
<dbReference type="PANTHER" id="PTHR21780">
    <property type="entry name" value="TRANSMEMBRANE PROTEIN 209"/>
    <property type="match status" value="1"/>
</dbReference>
<evidence type="ECO:0000256" key="2">
    <source>
        <dbReference type="SAM" id="MobiDB-lite"/>
    </source>
</evidence>
<dbReference type="PANTHER" id="PTHR21780:SF0">
    <property type="entry name" value="TRANSMEMBRANE PROTEIN 209"/>
    <property type="match status" value="1"/>
</dbReference>
<accession>A0A093EVW1</accession>
<dbReference type="Proteomes" id="UP000054190">
    <property type="component" value="Unassembled WGS sequence"/>
</dbReference>
<dbReference type="Pfam" id="PF09786">
    <property type="entry name" value="CytochromB561_N"/>
    <property type="match status" value="1"/>
</dbReference>
<keyword evidence="3" id="KW-1133">Transmembrane helix</keyword>
<organism evidence="4 5">
    <name type="scientific">Tyto alba</name>
    <name type="common">Barn owl</name>
    <dbReference type="NCBI Taxonomy" id="56313"/>
    <lineage>
        <taxon>Eukaryota</taxon>
        <taxon>Metazoa</taxon>
        <taxon>Chordata</taxon>
        <taxon>Craniata</taxon>
        <taxon>Vertebrata</taxon>
        <taxon>Euteleostomi</taxon>
        <taxon>Archelosauria</taxon>
        <taxon>Archosauria</taxon>
        <taxon>Dinosauria</taxon>
        <taxon>Saurischia</taxon>
        <taxon>Theropoda</taxon>
        <taxon>Coelurosauria</taxon>
        <taxon>Aves</taxon>
        <taxon>Neognathae</taxon>
        <taxon>Neoaves</taxon>
        <taxon>Telluraves</taxon>
        <taxon>Strigiformes</taxon>
        <taxon>Tytonidae</taxon>
        <taxon>Tyto</taxon>
    </lineage>
</organism>
<feature type="region of interest" description="Disordered" evidence="2">
    <location>
        <begin position="183"/>
        <end position="203"/>
    </location>
</feature>
<reference evidence="4 5" key="1">
    <citation type="submission" date="2014-04" db="EMBL/GenBank/DDBJ databases">
        <title>Genome evolution of avian class.</title>
        <authorList>
            <person name="Zhang G."/>
            <person name="Li C."/>
        </authorList>
    </citation>
    <scope>NUCLEOTIDE SEQUENCE [LARGE SCALE GENOMIC DNA]</scope>
    <source>
        <strain evidence="4">BGI_N341</strain>
    </source>
</reference>
<sequence length="362" mass="40202">IMTPEQSPATSLIDRTIKMRKETEARKVVLAWGLLNVSVAGMIYTEMTGKLISSYYNVTYWPLWYIELALASLFSLNALFDFWRYFKYTVAPTSLVMSPGQQTLLGLQNAAIQTTPPRELAANKVPSSTPSPPIQGQSVLSYSPSRSPSASPKFTTSCITGYSPQLQALSSNSTSYGSAVTYSPGSSYSKVSSFSSSPSGSPYPMNIGPVESGSLRARYRSSPILYNSPTGKEDYMTDLKSLDTFLRNEEEKQQRVQLGSSDSSSPSSSPTFWNYSRSMADYAQMLRKFQYQLACRSQAPSAHKDEADLSSKQAAEEVWARVTMNRQLLDHMDSWTAKFRNWINETILVPLVQEIDSVSTQL</sequence>
<feature type="region of interest" description="Disordered" evidence="2">
    <location>
        <begin position="120"/>
        <end position="148"/>
    </location>
</feature>
<keyword evidence="3" id="KW-0472">Membrane</keyword>
<evidence type="ECO:0000313" key="4">
    <source>
        <dbReference type="EMBL" id="KFV45912.1"/>
    </source>
</evidence>
<feature type="transmembrane region" description="Helical" evidence="3">
    <location>
        <begin position="64"/>
        <end position="83"/>
    </location>
</feature>
<keyword evidence="3 4" id="KW-0812">Transmembrane</keyword>
<dbReference type="InterPro" id="IPR019176">
    <property type="entry name" value="Cytochrome_B561-rel"/>
</dbReference>
<feature type="region of interest" description="Disordered" evidence="2">
    <location>
        <begin position="250"/>
        <end position="270"/>
    </location>
</feature>
<evidence type="ECO:0000313" key="5">
    <source>
        <dbReference type="Proteomes" id="UP000054190"/>
    </source>
</evidence>
<name>A0A093EVW1_TYTAL</name>
<gene>
    <name evidence="4" type="ORF">N341_10549</name>
</gene>
<evidence type="ECO:0000256" key="1">
    <source>
        <dbReference type="ARBA" id="ARBA00015032"/>
    </source>
</evidence>
<dbReference type="AlphaFoldDB" id="A0A093EVW1"/>
<feature type="transmembrane region" description="Helical" evidence="3">
    <location>
        <begin position="28"/>
        <end position="44"/>
    </location>
</feature>
<dbReference type="EMBL" id="KK375953">
    <property type="protein sequence ID" value="KFV45912.1"/>
    <property type="molecule type" value="Genomic_DNA"/>
</dbReference>